<keyword evidence="2 6" id="KW-0349">Heme</keyword>
<name>A0A9N8EM56_9STRA</name>
<evidence type="ECO:0000313" key="8">
    <source>
        <dbReference type="EMBL" id="CAB9522579.1"/>
    </source>
</evidence>
<evidence type="ECO:0000256" key="2">
    <source>
        <dbReference type="ARBA" id="ARBA00022617"/>
    </source>
</evidence>
<comment type="similarity">
    <text evidence="6">Belongs to the globin family.</text>
</comment>
<evidence type="ECO:0000256" key="4">
    <source>
        <dbReference type="ARBA" id="ARBA00022723"/>
    </source>
</evidence>
<dbReference type="InterPro" id="IPR000971">
    <property type="entry name" value="Globin"/>
</dbReference>
<evidence type="ECO:0000259" key="7">
    <source>
        <dbReference type="PROSITE" id="PS01033"/>
    </source>
</evidence>
<gene>
    <name evidence="8" type="ORF">SEMRO_1320_G262350.1</name>
</gene>
<organism evidence="8 9">
    <name type="scientific">Seminavis robusta</name>
    <dbReference type="NCBI Taxonomy" id="568900"/>
    <lineage>
        <taxon>Eukaryota</taxon>
        <taxon>Sar</taxon>
        <taxon>Stramenopiles</taxon>
        <taxon>Ochrophyta</taxon>
        <taxon>Bacillariophyta</taxon>
        <taxon>Bacillariophyceae</taxon>
        <taxon>Bacillariophycidae</taxon>
        <taxon>Naviculales</taxon>
        <taxon>Naviculaceae</taxon>
        <taxon>Seminavis</taxon>
    </lineage>
</organism>
<keyword evidence="5" id="KW-0408">Iron</keyword>
<dbReference type="SUPFAM" id="SSF46458">
    <property type="entry name" value="Globin-like"/>
    <property type="match status" value="1"/>
</dbReference>
<comment type="caution">
    <text evidence="8">The sequence shown here is derived from an EMBL/GenBank/DDBJ whole genome shotgun (WGS) entry which is preliminary data.</text>
</comment>
<dbReference type="GO" id="GO:0019825">
    <property type="term" value="F:oxygen binding"/>
    <property type="evidence" value="ECO:0007669"/>
    <property type="project" value="InterPro"/>
</dbReference>
<dbReference type="InterPro" id="IPR050532">
    <property type="entry name" value="Globin-like_OT"/>
</dbReference>
<keyword evidence="9" id="KW-1185">Reference proteome</keyword>
<dbReference type="CDD" id="cd01040">
    <property type="entry name" value="Mb-like"/>
    <property type="match status" value="1"/>
</dbReference>
<dbReference type="InterPro" id="IPR044399">
    <property type="entry name" value="Mb-like_M"/>
</dbReference>
<feature type="domain" description="Globin" evidence="7">
    <location>
        <begin position="6"/>
        <end position="163"/>
    </location>
</feature>
<dbReference type="Proteomes" id="UP001153069">
    <property type="component" value="Unassembled WGS sequence"/>
</dbReference>
<evidence type="ECO:0000256" key="6">
    <source>
        <dbReference type="RuleBase" id="RU000356"/>
    </source>
</evidence>
<dbReference type="InterPro" id="IPR012292">
    <property type="entry name" value="Globin/Proto"/>
</dbReference>
<dbReference type="InterPro" id="IPR009050">
    <property type="entry name" value="Globin-like_sf"/>
</dbReference>
<dbReference type="GO" id="GO:0005344">
    <property type="term" value="F:oxygen carrier activity"/>
    <property type="evidence" value="ECO:0007669"/>
    <property type="project" value="UniProtKB-KW"/>
</dbReference>
<keyword evidence="3 6" id="KW-0561">Oxygen transport</keyword>
<keyword evidence="1 6" id="KW-0813">Transport</keyword>
<dbReference type="PANTHER" id="PTHR46458">
    <property type="entry name" value="BLR2807 PROTEIN"/>
    <property type="match status" value="1"/>
</dbReference>
<dbReference type="AlphaFoldDB" id="A0A9N8EM56"/>
<accession>A0A9N8EM56</accession>
<dbReference type="Pfam" id="PF00042">
    <property type="entry name" value="Globin"/>
    <property type="match status" value="1"/>
</dbReference>
<dbReference type="GO" id="GO:0020037">
    <property type="term" value="F:heme binding"/>
    <property type="evidence" value="ECO:0007669"/>
    <property type="project" value="InterPro"/>
</dbReference>
<dbReference type="EMBL" id="CAICTM010001318">
    <property type="protein sequence ID" value="CAB9522579.1"/>
    <property type="molecule type" value="Genomic_DNA"/>
</dbReference>
<dbReference type="GO" id="GO:0046872">
    <property type="term" value="F:metal ion binding"/>
    <property type="evidence" value="ECO:0007669"/>
    <property type="project" value="UniProtKB-KW"/>
</dbReference>
<evidence type="ECO:0000256" key="5">
    <source>
        <dbReference type="ARBA" id="ARBA00023004"/>
    </source>
</evidence>
<dbReference type="PANTHER" id="PTHR46458:SF1">
    <property type="entry name" value="GEO09476P1"/>
    <property type="match status" value="1"/>
</dbReference>
<evidence type="ECO:0000256" key="1">
    <source>
        <dbReference type="ARBA" id="ARBA00022448"/>
    </source>
</evidence>
<evidence type="ECO:0000256" key="3">
    <source>
        <dbReference type="ARBA" id="ARBA00022621"/>
    </source>
</evidence>
<proteinExistence type="inferred from homology"/>
<evidence type="ECO:0000313" key="9">
    <source>
        <dbReference type="Proteomes" id="UP001153069"/>
    </source>
</evidence>
<reference evidence="8" key="1">
    <citation type="submission" date="2020-06" db="EMBL/GenBank/DDBJ databases">
        <authorList>
            <consortium name="Plant Systems Biology data submission"/>
        </authorList>
    </citation>
    <scope>NUCLEOTIDE SEQUENCE</scope>
    <source>
        <strain evidence="8">D6</strain>
    </source>
</reference>
<dbReference type="OrthoDB" id="436496at2759"/>
<protein>
    <submittedName>
        <fullName evidence="8">Involved in oxygen transport in the brain. Hexacoordinate globin</fullName>
    </submittedName>
</protein>
<keyword evidence="4" id="KW-0479">Metal-binding</keyword>
<dbReference type="PROSITE" id="PS01033">
    <property type="entry name" value="GLOBIN"/>
    <property type="match status" value="1"/>
</dbReference>
<sequence>MATVCLLTHHNILASHLLPQNDTWARIRRSPDFRREFGVSLFTRMFEFAPAVWGNFPWGRGVKEGESPMQNKEFIPFAMRFVDMFDLAIDMLGPDVDWVEEQLQHLGAKHTSYGLMPKHYTLMGRSLLDTLEEKLGHAFTARHKESWHTIYTFMSVSMMQGAFADLKDTVHQHETTINEMKRFDGRKGASVDV</sequence>
<dbReference type="Gene3D" id="1.10.490.10">
    <property type="entry name" value="Globins"/>
    <property type="match status" value="1"/>
</dbReference>